<proteinExistence type="predicted"/>
<dbReference type="EMBL" id="JAAXYH010000002">
    <property type="protein sequence ID" value="NMH64624.1"/>
    <property type="molecule type" value="Genomic_DNA"/>
</dbReference>
<feature type="transmembrane region" description="Helical" evidence="1">
    <location>
        <begin position="64"/>
        <end position="84"/>
    </location>
</feature>
<dbReference type="AlphaFoldDB" id="A0A972FSW4"/>
<comment type="caution">
    <text evidence="3">The sequence shown here is derived from an EMBL/GenBank/DDBJ whole genome shotgun (WGS) entry which is preliminary data.</text>
</comment>
<dbReference type="GO" id="GO:0016020">
    <property type="term" value="C:membrane"/>
    <property type="evidence" value="ECO:0007669"/>
    <property type="project" value="InterPro"/>
</dbReference>
<feature type="transmembrane region" description="Helical" evidence="1">
    <location>
        <begin position="253"/>
        <end position="271"/>
    </location>
</feature>
<dbReference type="RefSeq" id="WP_169563286.1">
    <property type="nucleotide sequence ID" value="NZ_JAAXYH010000002.1"/>
</dbReference>
<evidence type="ECO:0000313" key="4">
    <source>
        <dbReference type="Proteomes" id="UP000737113"/>
    </source>
</evidence>
<dbReference type="Pfam" id="PF00892">
    <property type="entry name" value="EamA"/>
    <property type="match status" value="2"/>
</dbReference>
<keyword evidence="1" id="KW-0472">Membrane</keyword>
<evidence type="ECO:0000313" key="3">
    <source>
        <dbReference type="EMBL" id="NMH64624.1"/>
    </source>
</evidence>
<feature type="transmembrane region" description="Helical" evidence="1">
    <location>
        <begin position="194"/>
        <end position="217"/>
    </location>
</feature>
<dbReference type="Gene3D" id="1.10.3730.20">
    <property type="match status" value="1"/>
</dbReference>
<dbReference type="SUPFAM" id="SSF103481">
    <property type="entry name" value="Multidrug resistance efflux transporter EmrE"/>
    <property type="match status" value="2"/>
</dbReference>
<feature type="transmembrane region" description="Helical" evidence="1">
    <location>
        <begin position="171"/>
        <end position="188"/>
    </location>
</feature>
<name>A0A972FSW4_9GAMM</name>
<dbReference type="InterPro" id="IPR000620">
    <property type="entry name" value="EamA_dom"/>
</dbReference>
<evidence type="ECO:0000259" key="2">
    <source>
        <dbReference type="Pfam" id="PF00892"/>
    </source>
</evidence>
<organism evidence="3 4">
    <name type="scientific">Shewanella salipaludis</name>
    <dbReference type="NCBI Taxonomy" id="2723052"/>
    <lineage>
        <taxon>Bacteria</taxon>
        <taxon>Pseudomonadati</taxon>
        <taxon>Pseudomonadota</taxon>
        <taxon>Gammaproteobacteria</taxon>
        <taxon>Alteromonadales</taxon>
        <taxon>Shewanellaceae</taxon>
        <taxon>Shewanella</taxon>
    </lineage>
</organism>
<gene>
    <name evidence="3" type="ORF">HC757_05510</name>
</gene>
<sequence length="288" mass="32080">MQALLMVLAAQLLIAGGNLLVKLLDEQTPVFQLVLYRQLFATLLVLPFVWRLQGNLKISPLYRVHLLRAILIGLGNAVFMLAVLRLPLATVTAVIYTAPLLLMLLSAWWLKEHIGHRRRIAGLLGFCGILMISQPGAFNLYLLLALLGAAITALNSLVLKAYSGKEHPFSTLFWSNAFAMLFLLPATWYEGADFSWPVAQVGLSLGLFYVAMTYLIIHAYRRADASQLAPVEYTGLMFAAFFGWLFLDERLNLLMLAGIALVLFSSLLPSWNELARRFKRTAAKANPD</sequence>
<dbReference type="PANTHER" id="PTHR22911:SF103">
    <property type="entry name" value="BLR2811 PROTEIN"/>
    <property type="match status" value="1"/>
</dbReference>
<keyword evidence="4" id="KW-1185">Reference proteome</keyword>
<feature type="domain" description="EamA" evidence="2">
    <location>
        <begin position="3"/>
        <end position="133"/>
    </location>
</feature>
<reference evidence="3" key="1">
    <citation type="submission" date="2020-04" db="EMBL/GenBank/DDBJ databases">
        <title>Description of Shewanella salipaludis sp. nov., isolated from a salt marsh.</title>
        <authorList>
            <person name="Park S."/>
            <person name="Yoon J.-H."/>
        </authorList>
    </citation>
    <scope>NUCLEOTIDE SEQUENCE</scope>
    <source>
        <strain evidence="3">SHSM-M6</strain>
    </source>
</reference>
<feature type="transmembrane region" description="Helical" evidence="1">
    <location>
        <begin position="229"/>
        <end position="247"/>
    </location>
</feature>
<feature type="transmembrane region" description="Helical" evidence="1">
    <location>
        <begin position="35"/>
        <end position="52"/>
    </location>
</feature>
<dbReference type="PANTHER" id="PTHR22911">
    <property type="entry name" value="ACYL-MALONYL CONDENSING ENZYME-RELATED"/>
    <property type="match status" value="1"/>
</dbReference>
<feature type="domain" description="EamA" evidence="2">
    <location>
        <begin position="141"/>
        <end position="268"/>
    </location>
</feature>
<keyword evidence="1" id="KW-1133">Transmembrane helix</keyword>
<accession>A0A972FSW4</accession>
<protein>
    <submittedName>
        <fullName evidence="3">DMT family transporter</fullName>
    </submittedName>
</protein>
<feature type="transmembrane region" description="Helical" evidence="1">
    <location>
        <begin position="90"/>
        <end position="110"/>
    </location>
</feature>
<dbReference type="Proteomes" id="UP000737113">
    <property type="component" value="Unassembled WGS sequence"/>
</dbReference>
<feature type="transmembrane region" description="Helical" evidence="1">
    <location>
        <begin position="140"/>
        <end position="159"/>
    </location>
</feature>
<feature type="transmembrane region" description="Helical" evidence="1">
    <location>
        <begin position="117"/>
        <end position="134"/>
    </location>
</feature>
<keyword evidence="1" id="KW-0812">Transmembrane</keyword>
<dbReference type="InterPro" id="IPR037185">
    <property type="entry name" value="EmrE-like"/>
</dbReference>
<evidence type="ECO:0000256" key="1">
    <source>
        <dbReference type="SAM" id="Phobius"/>
    </source>
</evidence>